<comment type="similarity">
    <text evidence="2">Belongs to the VirD4/TraG family.</text>
</comment>
<dbReference type="OrthoDB" id="9766496at2"/>
<dbReference type="EMBL" id="CP002637">
    <property type="protein sequence ID" value="AEB99612.1"/>
    <property type="molecule type" value="Genomic_DNA"/>
</dbReference>
<evidence type="ECO:0000256" key="2">
    <source>
        <dbReference type="ARBA" id="ARBA00008806"/>
    </source>
</evidence>
<evidence type="ECO:0000313" key="9">
    <source>
        <dbReference type="EMBL" id="AEB99612.1"/>
    </source>
</evidence>
<dbReference type="SUPFAM" id="SSF52540">
    <property type="entry name" value="P-loop containing nucleoside triphosphate hydrolases"/>
    <property type="match status" value="1"/>
</dbReference>
<dbReference type="GO" id="GO:0005886">
    <property type="term" value="C:plasma membrane"/>
    <property type="evidence" value="ECO:0007669"/>
    <property type="project" value="UniProtKB-SubCell"/>
</dbReference>
<reference evidence="9 12" key="2">
    <citation type="submission" date="2011-04" db="EMBL/GenBank/DDBJ databases">
        <title>The complete genome of Selenomonas sputigena DSM 20758.</title>
        <authorList>
            <consortium name="US DOE Joint Genome Institute (JGI-PGF)"/>
            <person name="Lucas S."/>
            <person name="Copeland A."/>
            <person name="Lapidus A."/>
            <person name="Bruce D."/>
            <person name="Goodwin L."/>
            <person name="Pitluck S."/>
            <person name="Peters L."/>
            <person name="Kyrpides N."/>
            <person name="Mavromatis K."/>
            <person name="Ivanova N."/>
            <person name="Ovchinnikova G."/>
            <person name="Teshima H."/>
            <person name="Detter J.C."/>
            <person name="Tapia R."/>
            <person name="Han C."/>
            <person name="Land M."/>
            <person name="Hauser L."/>
            <person name="Markowitz V."/>
            <person name="Cheng J.-F."/>
            <person name="Hugenholtz P."/>
            <person name="Woyke T."/>
            <person name="Wu D."/>
            <person name="Gronow S."/>
            <person name="Wellnitz S."/>
            <person name="Schneider S."/>
            <person name="Klenk H.-P."/>
            <person name="Eisen J.A."/>
        </authorList>
    </citation>
    <scope>NUCLEOTIDE SEQUENCE [LARGE SCALE GENOMIC DNA]</scope>
    <source>
        <strain evidence="9">ATCC 35185</strain>
        <strain evidence="12">ATCC 35185 / DSM 20758 / VPI D19B-28</strain>
    </source>
</reference>
<dbReference type="PANTHER" id="PTHR37937">
    <property type="entry name" value="CONJUGATIVE TRANSFER: DNA TRANSPORT"/>
    <property type="match status" value="1"/>
</dbReference>
<evidence type="ECO:0000313" key="11">
    <source>
        <dbReference type="Proteomes" id="UP000003505"/>
    </source>
</evidence>
<keyword evidence="12" id="KW-1185">Reference proteome</keyword>
<dbReference type="CDD" id="cd01127">
    <property type="entry name" value="TrwB_TraG_TraD_VirD4"/>
    <property type="match status" value="1"/>
</dbReference>
<dbReference type="AlphaFoldDB" id="C9LWN8"/>
<dbReference type="InterPro" id="IPR003688">
    <property type="entry name" value="TraG/VirD4"/>
</dbReference>
<dbReference type="HOGENOM" id="CLU_012039_0_1_9"/>
<dbReference type="EMBL" id="ACKP02000044">
    <property type="protein sequence ID" value="EEX76786.1"/>
    <property type="molecule type" value="Genomic_DNA"/>
</dbReference>
<evidence type="ECO:0000256" key="7">
    <source>
        <dbReference type="SAM" id="Coils"/>
    </source>
</evidence>
<name>C9LWN8_SELS3</name>
<keyword evidence="6 8" id="KW-0472">Membrane</keyword>
<reference evidence="10 11" key="1">
    <citation type="submission" date="2009-09" db="EMBL/GenBank/DDBJ databases">
        <authorList>
            <person name="Weinstock G."/>
            <person name="Sodergren E."/>
            <person name="Clifton S."/>
            <person name="Fulton L."/>
            <person name="Fulton B."/>
            <person name="Courtney L."/>
            <person name="Fronick C."/>
            <person name="Harrison M."/>
            <person name="Strong C."/>
            <person name="Farmer C."/>
            <person name="Delahaunty K."/>
            <person name="Markovic C."/>
            <person name="Hall O."/>
            <person name="Minx P."/>
            <person name="Tomlinson C."/>
            <person name="Mitreva M."/>
            <person name="Nelson J."/>
            <person name="Hou S."/>
            <person name="Wollam A."/>
            <person name="Pepin K.H."/>
            <person name="Johnson M."/>
            <person name="Bhonagiri V."/>
            <person name="Nash W.E."/>
            <person name="Warren W."/>
            <person name="Chinwalla A."/>
            <person name="Mardis E.R."/>
            <person name="Wilson R.K."/>
        </authorList>
    </citation>
    <scope>NUCLEOTIDE SEQUENCE [LARGE SCALE GENOMIC DNA]</scope>
    <source>
        <strain evidence="10">ATCC 35185</strain>
        <strain evidence="11">ATCC 35185 / DSM 20758 / VPI D19B-28</strain>
    </source>
</reference>
<keyword evidence="3" id="KW-1003">Cell membrane</keyword>
<evidence type="ECO:0000256" key="6">
    <source>
        <dbReference type="ARBA" id="ARBA00023136"/>
    </source>
</evidence>
<evidence type="ECO:0000256" key="4">
    <source>
        <dbReference type="ARBA" id="ARBA00022692"/>
    </source>
</evidence>
<evidence type="ECO:0000313" key="12">
    <source>
        <dbReference type="Proteomes" id="UP000011124"/>
    </source>
</evidence>
<sequence>MGIFAKLWMFLTVIVIALWLATQRFAEMMNYHPLLGHPFMMNGHAYYWPWKYFGWWLEFHGQAPLAFRVTNLYVFAGVVIGVVMLYFLHPKKKLDSHGSASWGEQKDLLDMGLISAGGVVIGLHDNALVKAATSFMRFVESAKKEKVSFAEMAYDRRMQKKIAKWETILEKLQNKAADISDDTLQKRKVQKAIQIYQSLLNNPQPYNPKKEDRWTVYPFVCFYETMLKLYKKVPHFYLRDNSNKHLAVIAPTRSGKGVGLIIPTLLGGWKESVIVNDIKSENWGVTAGCRKRMGHMVIKFEPTAEDGSSARWNPLDEIKIGTPSEVPAAQNLAYILADYEGKGKLDHWGSNAATVIMVVILHLKYAHFADPVHYPEEPTLFSVASFLKANIVPEMDKNGNPVWEYVDEDGDVSDTPKEGYRKQQKMMAAGFKDTLENLQCFEHVPDDGIEIREWNKKKEMYGVRKFLPEDMAGIYKGASSLEDMPNTHPIIYQNFVEILSKPDNECGSIISTANTALKEYLDPVLSRNTSTSDFCVDDIMNYKKPVSLYLVTPPSDLLRLAPIFRLFFEMMVKHHARKIGTYENGRAKAVYKHKCLFLMDEFSSLGNLQSFAATLSYIAGYGMKVFLINQGLPQINGIYGKDNQILMNCHLQIFYAPNDNDTGKYAESLLGNKTIMVESESDSGWFTKRQYTRSAQARALMTADELKRLGDREIVVASGSPPLLTDKVKYYESEFFLDRLADAPIASDVIRHEPYPERDALLSQKRQKKEKPLHIAWQERQEVEPFRPVWNEGRGSR</sequence>
<dbReference type="eggNOG" id="COG3505">
    <property type="taxonomic scope" value="Bacteria"/>
</dbReference>
<dbReference type="Gene3D" id="3.40.50.300">
    <property type="entry name" value="P-loop containing nucleotide triphosphate hydrolases"/>
    <property type="match status" value="1"/>
</dbReference>
<gene>
    <name evidence="9" type="ordered locus">Selsp_0643</name>
    <name evidence="10" type="ORF">SELSPUOL_01893</name>
</gene>
<keyword evidence="7" id="KW-0175">Coiled coil</keyword>
<evidence type="ECO:0000313" key="10">
    <source>
        <dbReference type="EMBL" id="EEX76786.1"/>
    </source>
</evidence>
<dbReference type="InterPro" id="IPR051539">
    <property type="entry name" value="T4SS-coupling_protein"/>
</dbReference>
<protein>
    <submittedName>
        <fullName evidence="9">TRAG family protein</fullName>
    </submittedName>
    <submittedName>
        <fullName evidence="10">TraG/TraD family protein</fullName>
    </submittedName>
</protein>
<evidence type="ECO:0000256" key="1">
    <source>
        <dbReference type="ARBA" id="ARBA00004651"/>
    </source>
</evidence>
<feature type="transmembrane region" description="Helical" evidence="8">
    <location>
        <begin position="65"/>
        <end position="88"/>
    </location>
</feature>
<keyword evidence="5 8" id="KW-1133">Transmembrane helix</keyword>
<feature type="coiled-coil region" evidence="7">
    <location>
        <begin position="155"/>
        <end position="182"/>
    </location>
</feature>
<dbReference type="Pfam" id="PF02534">
    <property type="entry name" value="T4SS-DNA_transf"/>
    <property type="match status" value="2"/>
</dbReference>
<evidence type="ECO:0000256" key="5">
    <source>
        <dbReference type="ARBA" id="ARBA00022989"/>
    </source>
</evidence>
<accession>C9LWN8</accession>
<organism evidence="10 11">
    <name type="scientific">Selenomonas sputigena (strain ATCC 35185 / DSM 20758 / CCUG 44933 / VPI D19B-28)</name>
    <dbReference type="NCBI Taxonomy" id="546271"/>
    <lineage>
        <taxon>Bacteria</taxon>
        <taxon>Bacillati</taxon>
        <taxon>Bacillota</taxon>
        <taxon>Negativicutes</taxon>
        <taxon>Selenomonadales</taxon>
        <taxon>Selenomonadaceae</taxon>
        <taxon>Selenomonas</taxon>
    </lineage>
</organism>
<dbReference type="STRING" id="546271.Selsp_0643"/>
<comment type="subcellular location">
    <subcellularLocation>
        <location evidence="1">Cell membrane</location>
        <topology evidence="1">Multi-pass membrane protein</topology>
    </subcellularLocation>
</comment>
<evidence type="ECO:0000256" key="3">
    <source>
        <dbReference type="ARBA" id="ARBA00022475"/>
    </source>
</evidence>
<dbReference type="Proteomes" id="UP000003505">
    <property type="component" value="Unassembled WGS sequence"/>
</dbReference>
<keyword evidence="4 8" id="KW-0812">Transmembrane</keyword>
<evidence type="ECO:0000256" key="8">
    <source>
        <dbReference type="SAM" id="Phobius"/>
    </source>
</evidence>
<proteinExistence type="inferred from homology"/>
<dbReference type="RefSeq" id="WP_006193195.1">
    <property type="nucleotide sequence ID" value="NC_015437.1"/>
</dbReference>
<dbReference type="Proteomes" id="UP000011124">
    <property type="component" value="Chromosome"/>
</dbReference>
<dbReference type="KEGG" id="ssg:Selsp_0643"/>
<dbReference type="InterPro" id="IPR027417">
    <property type="entry name" value="P-loop_NTPase"/>
</dbReference>
<dbReference type="PANTHER" id="PTHR37937:SF1">
    <property type="entry name" value="CONJUGATIVE TRANSFER: DNA TRANSPORT"/>
    <property type="match status" value="1"/>
</dbReference>